<dbReference type="Gene3D" id="2.60.120.10">
    <property type="entry name" value="Jelly Rolls"/>
    <property type="match status" value="1"/>
</dbReference>
<dbReference type="RefSeq" id="WP_250826908.1">
    <property type="nucleotide sequence ID" value="NZ_JAMOIL010000009.1"/>
</dbReference>
<reference evidence="5" key="1">
    <citation type="submission" date="2022-05" db="EMBL/GenBank/DDBJ databases">
        <authorList>
            <person name="Tuo L."/>
        </authorList>
    </citation>
    <scope>NUCLEOTIDE SEQUENCE</scope>
    <source>
        <strain evidence="5">BSK12Z-4</strain>
    </source>
</reference>
<organism evidence="5 6">
    <name type="scientific">Nocardioides bruguierae</name>
    <dbReference type="NCBI Taxonomy" id="2945102"/>
    <lineage>
        <taxon>Bacteria</taxon>
        <taxon>Bacillati</taxon>
        <taxon>Actinomycetota</taxon>
        <taxon>Actinomycetes</taxon>
        <taxon>Propionibacteriales</taxon>
        <taxon>Nocardioidaceae</taxon>
        <taxon>Nocardioides</taxon>
    </lineage>
</organism>
<evidence type="ECO:0000259" key="4">
    <source>
        <dbReference type="Pfam" id="PF02678"/>
    </source>
</evidence>
<feature type="compositionally biased region" description="Basic and acidic residues" evidence="3">
    <location>
        <begin position="1"/>
        <end position="19"/>
    </location>
</feature>
<comment type="caution">
    <text evidence="5">The sequence shown here is derived from an EMBL/GenBank/DDBJ whole genome shotgun (WGS) entry which is preliminary data.</text>
</comment>
<dbReference type="SUPFAM" id="SSF51182">
    <property type="entry name" value="RmlC-like cupins"/>
    <property type="match status" value="1"/>
</dbReference>
<feature type="domain" description="Pirin N-terminal" evidence="4">
    <location>
        <begin position="15"/>
        <end position="120"/>
    </location>
</feature>
<evidence type="ECO:0000256" key="3">
    <source>
        <dbReference type="SAM" id="MobiDB-lite"/>
    </source>
</evidence>
<dbReference type="InterPro" id="IPR014710">
    <property type="entry name" value="RmlC-like_jellyroll"/>
</dbReference>
<feature type="region of interest" description="Disordered" evidence="3">
    <location>
        <begin position="1"/>
        <end position="27"/>
    </location>
</feature>
<dbReference type="EMBL" id="JAMOIL010000009">
    <property type="protein sequence ID" value="MCM0620234.1"/>
    <property type="molecule type" value="Genomic_DNA"/>
</dbReference>
<dbReference type="PANTHER" id="PTHR43212">
    <property type="entry name" value="QUERCETIN 2,3-DIOXYGENASE"/>
    <property type="match status" value="1"/>
</dbReference>
<dbReference type="AlphaFoldDB" id="A0A9X2D8X7"/>
<comment type="similarity">
    <text evidence="1 2">Belongs to the pirin family.</text>
</comment>
<sequence>MSVEIRRGTSRFTTREPGRHTRHSFSFGQHYDPERVSFGRITCHDDHHLRPGSGFSEHHHAGLEIVTWVLTGALEHTDSLGHTATTTPGTVAVQHAGAGVDHAEVAAQGVGATRFVQVWLTPDDDAVDAPASFESIPVDPEALASGDLVDTGARPRSGDARLLVARLPAGGSVTLPVAPLVHCFVARGALVRSSLAEPLEAGDAFLLDGETEARTVTAAVATELLVWTLPAR</sequence>
<evidence type="ECO:0000256" key="2">
    <source>
        <dbReference type="RuleBase" id="RU003457"/>
    </source>
</evidence>
<gene>
    <name evidence="5" type="ORF">M8330_07990</name>
</gene>
<proteinExistence type="inferred from homology"/>
<dbReference type="Proteomes" id="UP001139485">
    <property type="component" value="Unassembled WGS sequence"/>
</dbReference>
<keyword evidence="6" id="KW-1185">Reference proteome</keyword>
<protein>
    <submittedName>
        <fullName evidence="5">Pirin family protein</fullName>
    </submittedName>
</protein>
<evidence type="ECO:0000256" key="1">
    <source>
        <dbReference type="ARBA" id="ARBA00008416"/>
    </source>
</evidence>
<dbReference type="InterPro" id="IPR003829">
    <property type="entry name" value="Pirin_N_dom"/>
</dbReference>
<evidence type="ECO:0000313" key="6">
    <source>
        <dbReference type="Proteomes" id="UP001139485"/>
    </source>
</evidence>
<evidence type="ECO:0000313" key="5">
    <source>
        <dbReference type="EMBL" id="MCM0620234.1"/>
    </source>
</evidence>
<accession>A0A9X2D8X7</accession>
<dbReference type="InterPro" id="IPR012093">
    <property type="entry name" value="Pirin"/>
</dbReference>
<dbReference type="InterPro" id="IPR011051">
    <property type="entry name" value="RmlC_Cupin_sf"/>
</dbReference>
<dbReference type="Pfam" id="PF02678">
    <property type="entry name" value="Pirin"/>
    <property type="match status" value="1"/>
</dbReference>
<dbReference type="PANTHER" id="PTHR43212:SF3">
    <property type="entry name" value="QUERCETIN 2,3-DIOXYGENASE"/>
    <property type="match status" value="1"/>
</dbReference>
<name>A0A9X2D8X7_9ACTN</name>